<evidence type="ECO:0000313" key="2">
    <source>
        <dbReference type="EMBL" id="KFZ28603.1"/>
    </source>
</evidence>
<reference evidence="2 3" key="1">
    <citation type="submission" date="2014-06" db="EMBL/GenBank/DDBJ databases">
        <title>Draft genome sequence of Idiomarina sp. MCCC 1A10513.</title>
        <authorList>
            <person name="Du J."/>
            <person name="Lai Q."/>
            <person name="Shao Z."/>
        </authorList>
    </citation>
    <scope>NUCLEOTIDE SEQUENCE [LARGE SCALE GENOMIC DNA]</scope>
    <source>
        <strain evidence="2 3">MCCC 1A10513</strain>
    </source>
</reference>
<dbReference type="eggNOG" id="COG0596">
    <property type="taxonomic scope" value="Bacteria"/>
</dbReference>
<evidence type="ECO:0000313" key="3">
    <source>
        <dbReference type="Proteomes" id="UP000053718"/>
    </source>
</evidence>
<proteinExistence type="predicted"/>
<dbReference type="STRING" id="1517416.IDAT_07575"/>
<accession>A0A094L1U9</accession>
<dbReference type="InterPro" id="IPR050266">
    <property type="entry name" value="AB_hydrolase_sf"/>
</dbReference>
<dbReference type="Gene3D" id="3.40.50.1820">
    <property type="entry name" value="alpha/beta hydrolase"/>
    <property type="match status" value="1"/>
</dbReference>
<dbReference type="PANTHER" id="PTHR43798">
    <property type="entry name" value="MONOACYLGLYCEROL LIPASE"/>
    <property type="match status" value="1"/>
</dbReference>
<keyword evidence="3" id="KW-1185">Reference proteome</keyword>
<dbReference type="Proteomes" id="UP000053718">
    <property type="component" value="Unassembled WGS sequence"/>
</dbReference>
<gene>
    <name evidence="2" type="ORF">IDAT_07575</name>
</gene>
<sequence>MLLLHSSQSNSGQWRELIQRLTPDYDVLAVDLLGYGKAPAAEVEHSDAFRFTDEVPRILDGVSTLWGDTPVILVGHSYGGALALKLALEKLLPVSAVAVYEPVAFHILDAKDPARAEIETIATETDQADAMLSTEIFVDYWNRAGYFRALPNKVQQLMASQAHKVSMDFAALMGEPHKLVDYRLLDCPVLLLTGSESRLSAQTVAAQLQQVLPQVKVEQVSCGHMGPLTHPQLVNPLLVRFIRDHASAVAEVDGD</sequence>
<protein>
    <recommendedName>
        <fullName evidence="1">AB hydrolase-1 domain-containing protein</fullName>
    </recommendedName>
</protein>
<dbReference type="PRINTS" id="PR00111">
    <property type="entry name" value="ABHYDROLASE"/>
</dbReference>
<dbReference type="InterPro" id="IPR000073">
    <property type="entry name" value="AB_hydrolase_1"/>
</dbReference>
<feature type="domain" description="AB hydrolase-1" evidence="1">
    <location>
        <begin position="2"/>
        <end position="235"/>
    </location>
</feature>
<dbReference type="EMBL" id="JPIN01000007">
    <property type="protein sequence ID" value="KFZ28603.1"/>
    <property type="molecule type" value="Genomic_DNA"/>
</dbReference>
<dbReference type="InterPro" id="IPR029058">
    <property type="entry name" value="AB_hydrolase_fold"/>
</dbReference>
<name>A0A094L1U9_9GAMM</name>
<dbReference type="SUPFAM" id="SSF53474">
    <property type="entry name" value="alpha/beta-Hydrolases"/>
    <property type="match status" value="1"/>
</dbReference>
<dbReference type="PANTHER" id="PTHR43798:SF33">
    <property type="entry name" value="HYDROLASE, PUTATIVE (AFU_ORTHOLOGUE AFUA_2G14860)-RELATED"/>
    <property type="match status" value="1"/>
</dbReference>
<comment type="caution">
    <text evidence="2">The sequence shown here is derived from an EMBL/GenBank/DDBJ whole genome shotgun (WGS) entry which is preliminary data.</text>
</comment>
<dbReference type="GO" id="GO:0016020">
    <property type="term" value="C:membrane"/>
    <property type="evidence" value="ECO:0007669"/>
    <property type="project" value="TreeGrafter"/>
</dbReference>
<organism evidence="2 3">
    <name type="scientific">Pseudidiomarina atlantica</name>
    <dbReference type="NCBI Taxonomy" id="1517416"/>
    <lineage>
        <taxon>Bacteria</taxon>
        <taxon>Pseudomonadati</taxon>
        <taxon>Pseudomonadota</taxon>
        <taxon>Gammaproteobacteria</taxon>
        <taxon>Alteromonadales</taxon>
        <taxon>Idiomarinaceae</taxon>
        <taxon>Pseudidiomarina</taxon>
    </lineage>
</organism>
<evidence type="ECO:0000259" key="1">
    <source>
        <dbReference type="Pfam" id="PF12697"/>
    </source>
</evidence>
<dbReference type="AlphaFoldDB" id="A0A094L1U9"/>
<dbReference type="Pfam" id="PF12697">
    <property type="entry name" value="Abhydrolase_6"/>
    <property type="match status" value="1"/>
</dbReference>